<keyword evidence="6" id="KW-0732">Signal</keyword>
<dbReference type="SUPFAM" id="SSF75005">
    <property type="entry name" value="Arabinanase/levansucrase/invertase"/>
    <property type="match status" value="1"/>
</dbReference>
<dbReference type="InterPro" id="IPR006710">
    <property type="entry name" value="Glyco_hydro_43"/>
</dbReference>
<feature type="signal peptide" evidence="6">
    <location>
        <begin position="1"/>
        <end position="22"/>
    </location>
</feature>
<proteinExistence type="inferred from homology"/>
<dbReference type="Proteomes" id="UP001501436">
    <property type="component" value="Unassembled WGS sequence"/>
</dbReference>
<evidence type="ECO:0000256" key="4">
    <source>
        <dbReference type="ARBA" id="ARBA00023295"/>
    </source>
</evidence>
<accession>A0ABP9G3A2</accession>
<keyword evidence="8" id="KW-1185">Reference proteome</keyword>
<reference evidence="8" key="1">
    <citation type="journal article" date="2019" name="Int. J. Syst. Evol. Microbiol.">
        <title>The Global Catalogue of Microorganisms (GCM) 10K type strain sequencing project: providing services to taxonomists for standard genome sequencing and annotation.</title>
        <authorList>
            <consortium name="The Broad Institute Genomics Platform"/>
            <consortium name="The Broad Institute Genome Sequencing Center for Infectious Disease"/>
            <person name="Wu L."/>
            <person name="Ma J."/>
        </authorList>
    </citation>
    <scope>NUCLEOTIDE SEQUENCE [LARGE SCALE GENOMIC DNA]</scope>
    <source>
        <strain evidence="8">JCM 18283</strain>
    </source>
</reference>
<dbReference type="EMBL" id="BAABJI010000002">
    <property type="protein sequence ID" value="GAA4924107.1"/>
    <property type="molecule type" value="Genomic_DNA"/>
</dbReference>
<dbReference type="Pfam" id="PF04616">
    <property type="entry name" value="Glyco_hydro_43"/>
    <property type="match status" value="1"/>
</dbReference>
<evidence type="ECO:0000256" key="3">
    <source>
        <dbReference type="ARBA" id="ARBA00022801"/>
    </source>
</evidence>
<comment type="similarity">
    <text evidence="2 5">Belongs to the glycosyl hydrolase 43 family.</text>
</comment>
<evidence type="ECO:0000313" key="7">
    <source>
        <dbReference type="EMBL" id="GAA4924107.1"/>
    </source>
</evidence>
<evidence type="ECO:0000256" key="1">
    <source>
        <dbReference type="ARBA" id="ARBA00004834"/>
    </source>
</evidence>
<dbReference type="CDD" id="cd08984">
    <property type="entry name" value="GH43-like"/>
    <property type="match status" value="1"/>
</dbReference>
<keyword evidence="4 5" id="KW-0326">Glycosidase</keyword>
<name>A0ABP9G3A2_9SPHI</name>
<evidence type="ECO:0000313" key="8">
    <source>
        <dbReference type="Proteomes" id="UP001501436"/>
    </source>
</evidence>
<gene>
    <name evidence="7" type="ORF">GCM10023313_30570</name>
</gene>
<evidence type="ECO:0000256" key="6">
    <source>
        <dbReference type="SAM" id="SignalP"/>
    </source>
</evidence>
<keyword evidence="3 5" id="KW-0378">Hydrolase</keyword>
<comment type="pathway">
    <text evidence="1">Glycan metabolism; L-arabinan degradation.</text>
</comment>
<dbReference type="PANTHER" id="PTHR43301:SF3">
    <property type="entry name" value="ARABINAN ENDO-1,5-ALPHA-L-ARABINOSIDASE A-RELATED"/>
    <property type="match status" value="1"/>
</dbReference>
<evidence type="ECO:0000256" key="5">
    <source>
        <dbReference type="RuleBase" id="RU361187"/>
    </source>
</evidence>
<sequence length="338" mass="38759">MVLKKIIYYLAGLFALCGQAFAQNNGVAHKAPSPLYRDPIYDGAADPIVVYNKDEKQWMMLYTQRRANAQTQDVAYCYGTAIGVATSKDHGQTWAYRGTLKLDFERGTNTFWAPEVIYDKGTYHMFVTYIQGVYSHWGGNARLVHYTSKNLWDWKFLGDLKLDGSIIDPTLMKLPDGKWHIWYKGPNANTYTAESTDLISWKADPRVAIGGPEHEGPKIFRFKNYYWMITDEWHGQRVYRSKDAKTWERQGMVLDKPSHRPEDTPTGAHADVVVTGDHAYIVYFTHPGRKSHQNDGGHDADDAFTYSTKRTSIHVAELEYNDGTLICDRDKPFDFYLP</sequence>
<dbReference type="RefSeq" id="WP_345332178.1">
    <property type="nucleotide sequence ID" value="NZ_BAABJI010000002.1"/>
</dbReference>
<dbReference type="InterPro" id="IPR023296">
    <property type="entry name" value="Glyco_hydro_beta-prop_sf"/>
</dbReference>
<dbReference type="Gene3D" id="2.115.10.20">
    <property type="entry name" value="Glycosyl hydrolase domain, family 43"/>
    <property type="match status" value="1"/>
</dbReference>
<protein>
    <submittedName>
        <fullName evidence="7">Family 43 glycosylhydrolase</fullName>
    </submittedName>
</protein>
<dbReference type="InterPro" id="IPR050727">
    <property type="entry name" value="GH43_arabinanases"/>
</dbReference>
<dbReference type="PANTHER" id="PTHR43301">
    <property type="entry name" value="ARABINAN ENDO-1,5-ALPHA-L-ARABINOSIDASE"/>
    <property type="match status" value="1"/>
</dbReference>
<feature type="chain" id="PRO_5045316638" evidence="6">
    <location>
        <begin position="23"/>
        <end position="338"/>
    </location>
</feature>
<organism evidence="7 8">
    <name type="scientific">Mucilaginibacter defluvii</name>
    <dbReference type="NCBI Taxonomy" id="1196019"/>
    <lineage>
        <taxon>Bacteria</taxon>
        <taxon>Pseudomonadati</taxon>
        <taxon>Bacteroidota</taxon>
        <taxon>Sphingobacteriia</taxon>
        <taxon>Sphingobacteriales</taxon>
        <taxon>Sphingobacteriaceae</taxon>
        <taxon>Mucilaginibacter</taxon>
    </lineage>
</organism>
<comment type="caution">
    <text evidence="7">The sequence shown here is derived from an EMBL/GenBank/DDBJ whole genome shotgun (WGS) entry which is preliminary data.</text>
</comment>
<evidence type="ECO:0000256" key="2">
    <source>
        <dbReference type="ARBA" id="ARBA00009865"/>
    </source>
</evidence>